<accession>A0A846Z3I0</accession>
<dbReference type="RefSeq" id="WP_067641214.1">
    <property type="nucleotide sequence ID" value="NZ_JAAXPI010000065.1"/>
</dbReference>
<organism evidence="1 2">
    <name type="scientific">Actinomadura latina</name>
    <dbReference type="NCBI Taxonomy" id="163603"/>
    <lineage>
        <taxon>Bacteria</taxon>
        <taxon>Bacillati</taxon>
        <taxon>Actinomycetota</taxon>
        <taxon>Actinomycetes</taxon>
        <taxon>Streptosporangiales</taxon>
        <taxon>Thermomonosporaceae</taxon>
        <taxon>Actinomadura</taxon>
    </lineage>
</organism>
<dbReference type="EMBL" id="JAAXPI010000065">
    <property type="protein sequence ID" value="NKZ07900.1"/>
    <property type="molecule type" value="Genomic_DNA"/>
</dbReference>
<protein>
    <submittedName>
        <fullName evidence="1">Uncharacterized protein</fullName>
    </submittedName>
</protein>
<gene>
    <name evidence="1" type="ORF">HGB48_29835</name>
</gene>
<proteinExistence type="predicted"/>
<dbReference type="Proteomes" id="UP000579250">
    <property type="component" value="Unassembled WGS sequence"/>
</dbReference>
<sequence length="94" mass="9987">MTSRRDAATRALALGGAAEPHVDAGSDELADQALQLVDLDIAMRLLEPVAALMQALPADQQRDLAALITTCAEEETDPDRRMTALDLPYAIGIS</sequence>
<evidence type="ECO:0000313" key="1">
    <source>
        <dbReference type="EMBL" id="NKZ07900.1"/>
    </source>
</evidence>
<name>A0A846Z3I0_9ACTN</name>
<evidence type="ECO:0000313" key="2">
    <source>
        <dbReference type="Proteomes" id="UP000579250"/>
    </source>
</evidence>
<dbReference type="AlphaFoldDB" id="A0A846Z3I0"/>
<reference evidence="1 2" key="1">
    <citation type="submission" date="2020-04" db="EMBL/GenBank/DDBJ databases">
        <title>MicrobeNet Type strains.</title>
        <authorList>
            <person name="Nicholson A.C."/>
        </authorList>
    </citation>
    <scope>NUCLEOTIDE SEQUENCE [LARGE SCALE GENOMIC DNA]</scope>
    <source>
        <strain evidence="1 2">ATCC BAA-277</strain>
    </source>
</reference>
<keyword evidence="2" id="KW-1185">Reference proteome</keyword>
<comment type="caution">
    <text evidence="1">The sequence shown here is derived from an EMBL/GenBank/DDBJ whole genome shotgun (WGS) entry which is preliminary data.</text>
</comment>